<name>A0A085ZEJ9_9FLAO</name>
<accession>A0A085ZEJ9</accession>
<dbReference type="SUPFAM" id="SSF48295">
    <property type="entry name" value="TrpR-like"/>
    <property type="match status" value="1"/>
</dbReference>
<organism evidence="1 2">
    <name type="scientific">Chryseobacterium luteum</name>
    <dbReference type="NCBI Taxonomy" id="421531"/>
    <lineage>
        <taxon>Bacteria</taxon>
        <taxon>Pseudomonadati</taxon>
        <taxon>Bacteroidota</taxon>
        <taxon>Flavobacteriia</taxon>
        <taxon>Flavobacteriales</taxon>
        <taxon>Weeksellaceae</taxon>
        <taxon>Chryseobacterium group</taxon>
        <taxon>Chryseobacterium</taxon>
    </lineage>
</organism>
<reference evidence="1 2" key="1">
    <citation type="submission" date="2014-07" db="EMBL/GenBank/DDBJ databases">
        <title>Genome of Chryseobacterium luteum DSM 18605.</title>
        <authorList>
            <person name="Stropko S.J."/>
            <person name="Pipes S.E."/>
            <person name="Newman J.D."/>
        </authorList>
    </citation>
    <scope>NUCLEOTIDE SEQUENCE [LARGE SCALE GENOMIC DNA]</scope>
    <source>
        <strain evidence="1 2">DSM 18605</strain>
    </source>
</reference>
<dbReference type="RefSeq" id="WP_034705409.1">
    <property type="nucleotide sequence ID" value="NZ_JPRO01000010.1"/>
</dbReference>
<evidence type="ECO:0008006" key="3">
    <source>
        <dbReference type="Google" id="ProtNLM"/>
    </source>
</evidence>
<keyword evidence="2" id="KW-1185">Reference proteome</keyword>
<dbReference type="InterPro" id="IPR010921">
    <property type="entry name" value="Trp_repressor/repl_initiator"/>
</dbReference>
<comment type="caution">
    <text evidence="1">The sequence shown here is derived from an EMBL/GenBank/DDBJ whole genome shotgun (WGS) entry which is preliminary data.</text>
</comment>
<dbReference type="AlphaFoldDB" id="A0A085ZEJ9"/>
<dbReference type="EMBL" id="JPRO01000010">
    <property type="protein sequence ID" value="KFF02863.1"/>
    <property type="molecule type" value="Genomic_DNA"/>
</dbReference>
<dbReference type="OrthoDB" id="1260127at2"/>
<protein>
    <recommendedName>
        <fullName evidence="3">Transposase</fullName>
    </recommendedName>
</protein>
<sequence>MTPDYHNIFKDMINKKYPNLKNECEIILRKNRLSALDVIALNKIISGKVNNKSCIENQKYRAYDENSIIKILQYGQKYKLNNVHLSRHFNISRNTVTKWKRNFLGNQLF</sequence>
<gene>
    <name evidence="1" type="ORF">IX38_12975</name>
</gene>
<evidence type="ECO:0000313" key="2">
    <source>
        <dbReference type="Proteomes" id="UP000028703"/>
    </source>
</evidence>
<evidence type="ECO:0000313" key="1">
    <source>
        <dbReference type="EMBL" id="KFF02863.1"/>
    </source>
</evidence>
<proteinExistence type="predicted"/>
<dbReference type="Proteomes" id="UP000028703">
    <property type="component" value="Unassembled WGS sequence"/>
</dbReference>
<dbReference type="GO" id="GO:0043565">
    <property type="term" value="F:sequence-specific DNA binding"/>
    <property type="evidence" value="ECO:0007669"/>
    <property type="project" value="InterPro"/>
</dbReference>